<dbReference type="Pfam" id="PF07110">
    <property type="entry name" value="EthD"/>
    <property type="match status" value="1"/>
</dbReference>
<sequence length="134" mass="15456">MSATAFPPARTDRVRLVGLMAKREGMSDADFFKYWQEVHGPLFASLEIVKKNLTLYEQHHYTDVFEAGAKAMGYDTPLYRGIAVFEAESYEKIMEVFQSEEYQRVSRPDESSFLDRSKTCFCPGTIITYIDKKN</sequence>
<organism evidence="3 4">
    <name type="scientific">Lentinus tigrinus ALCF2SS1-6</name>
    <dbReference type="NCBI Taxonomy" id="1328759"/>
    <lineage>
        <taxon>Eukaryota</taxon>
        <taxon>Fungi</taxon>
        <taxon>Dikarya</taxon>
        <taxon>Basidiomycota</taxon>
        <taxon>Agaricomycotina</taxon>
        <taxon>Agaricomycetes</taxon>
        <taxon>Polyporales</taxon>
        <taxon>Polyporaceae</taxon>
        <taxon>Lentinus</taxon>
    </lineage>
</organism>
<comment type="similarity">
    <text evidence="1">Belongs to the tpcK family.</text>
</comment>
<evidence type="ECO:0000259" key="2">
    <source>
        <dbReference type="Pfam" id="PF07110"/>
    </source>
</evidence>
<dbReference type="InterPro" id="IPR009799">
    <property type="entry name" value="EthD_dom"/>
</dbReference>
<evidence type="ECO:0000313" key="3">
    <source>
        <dbReference type="EMBL" id="RPD63988.1"/>
    </source>
</evidence>
<protein>
    <recommendedName>
        <fullName evidence="2">EthD domain-containing protein</fullName>
    </recommendedName>
</protein>
<dbReference type="Gene3D" id="3.30.70.100">
    <property type="match status" value="1"/>
</dbReference>
<dbReference type="OrthoDB" id="3183782at2759"/>
<dbReference type="SUPFAM" id="SSF54909">
    <property type="entry name" value="Dimeric alpha+beta barrel"/>
    <property type="match status" value="1"/>
</dbReference>
<evidence type="ECO:0000313" key="4">
    <source>
        <dbReference type="Proteomes" id="UP000313359"/>
    </source>
</evidence>
<dbReference type="AlphaFoldDB" id="A0A5C2SL19"/>
<dbReference type="Proteomes" id="UP000313359">
    <property type="component" value="Unassembled WGS sequence"/>
</dbReference>
<dbReference type="EMBL" id="ML122255">
    <property type="protein sequence ID" value="RPD63988.1"/>
    <property type="molecule type" value="Genomic_DNA"/>
</dbReference>
<dbReference type="STRING" id="1328759.A0A5C2SL19"/>
<feature type="domain" description="EthD" evidence="2">
    <location>
        <begin position="23"/>
        <end position="117"/>
    </location>
</feature>
<accession>A0A5C2SL19</accession>
<evidence type="ECO:0000256" key="1">
    <source>
        <dbReference type="ARBA" id="ARBA00005986"/>
    </source>
</evidence>
<keyword evidence="4" id="KW-1185">Reference proteome</keyword>
<name>A0A5C2SL19_9APHY</name>
<gene>
    <name evidence="3" type="ORF">L227DRAFT_496904</name>
</gene>
<proteinExistence type="inferred from homology"/>
<dbReference type="GO" id="GO:0016491">
    <property type="term" value="F:oxidoreductase activity"/>
    <property type="evidence" value="ECO:0007669"/>
    <property type="project" value="InterPro"/>
</dbReference>
<dbReference type="InterPro" id="IPR011008">
    <property type="entry name" value="Dimeric_a/b-barrel"/>
</dbReference>
<reference evidence="3" key="1">
    <citation type="journal article" date="2018" name="Genome Biol. Evol.">
        <title>Genomics and development of Lentinus tigrinus, a white-rot wood-decaying mushroom with dimorphic fruiting bodies.</title>
        <authorList>
            <person name="Wu B."/>
            <person name="Xu Z."/>
            <person name="Knudson A."/>
            <person name="Carlson A."/>
            <person name="Chen N."/>
            <person name="Kovaka S."/>
            <person name="LaButti K."/>
            <person name="Lipzen A."/>
            <person name="Pennachio C."/>
            <person name="Riley R."/>
            <person name="Schakwitz W."/>
            <person name="Umezawa K."/>
            <person name="Ohm R.A."/>
            <person name="Grigoriev I.V."/>
            <person name="Nagy L.G."/>
            <person name="Gibbons J."/>
            <person name="Hibbett D."/>
        </authorList>
    </citation>
    <scope>NUCLEOTIDE SEQUENCE [LARGE SCALE GENOMIC DNA]</scope>
    <source>
        <strain evidence="3">ALCF2SS1-6</strain>
    </source>
</reference>